<dbReference type="EMBL" id="FRDL01000002">
    <property type="protein sequence ID" value="SHN57531.1"/>
    <property type="molecule type" value="Genomic_DNA"/>
</dbReference>
<keyword evidence="4" id="KW-1185">Reference proteome</keyword>
<sequence>MTCARIGALALSAAIAAAAMTTGASALTVTQSWFGETEGGSPVIPTSGPALSAHDAFLGALESSDVADFEGLDDGTQLSTTNGAGAGWTTYGGAAFSDNGLGGPARIRTGITANEQYYSSPENFVLIGSGGQITIDLGLSGANAFGLYATDVGDFGDSLMIEALSFDGSLNPIWTELGNLATTSADPKSNLLFAGFTTDENFFGLRLTVSNVRGNDQFGLDDFILGSTPGAATVPIPGAGLLLLSGLAGLAGLGARRRAA</sequence>
<evidence type="ECO:0000256" key="2">
    <source>
        <dbReference type="SAM" id="SignalP"/>
    </source>
</evidence>
<evidence type="ECO:0008006" key="5">
    <source>
        <dbReference type="Google" id="ProtNLM"/>
    </source>
</evidence>
<feature type="transmembrane region" description="Helical" evidence="1">
    <location>
        <begin position="234"/>
        <end position="255"/>
    </location>
</feature>
<accession>A0A1M7SGE2</accession>
<keyword evidence="1" id="KW-0472">Membrane</keyword>
<evidence type="ECO:0000313" key="4">
    <source>
        <dbReference type="Proteomes" id="UP000184066"/>
    </source>
</evidence>
<gene>
    <name evidence="3" type="ORF">SAMN05216200_102373</name>
</gene>
<dbReference type="AlphaFoldDB" id="A0A1M7SGE2"/>
<dbReference type="OrthoDB" id="9157266at2"/>
<feature type="chain" id="PRO_5009929167" description="VPLPA-CTERM protein sorting domain-containing protein" evidence="2">
    <location>
        <begin position="27"/>
        <end position="260"/>
    </location>
</feature>
<evidence type="ECO:0000256" key="1">
    <source>
        <dbReference type="SAM" id="Phobius"/>
    </source>
</evidence>
<proteinExistence type="predicted"/>
<feature type="signal peptide" evidence="2">
    <location>
        <begin position="1"/>
        <end position="26"/>
    </location>
</feature>
<dbReference type="RefSeq" id="WP_125458984.1">
    <property type="nucleotide sequence ID" value="NZ_FOHL01000003.1"/>
</dbReference>
<protein>
    <recommendedName>
        <fullName evidence="5">VPLPA-CTERM protein sorting domain-containing protein</fullName>
    </recommendedName>
</protein>
<keyword evidence="2" id="KW-0732">Signal</keyword>
<organism evidence="3 4">
    <name type="scientific">Oceanicella actignis</name>
    <dbReference type="NCBI Taxonomy" id="1189325"/>
    <lineage>
        <taxon>Bacteria</taxon>
        <taxon>Pseudomonadati</taxon>
        <taxon>Pseudomonadota</taxon>
        <taxon>Alphaproteobacteria</taxon>
        <taxon>Rhodobacterales</taxon>
        <taxon>Paracoccaceae</taxon>
        <taxon>Oceanicella</taxon>
    </lineage>
</organism>
<keyword evidence="1" id="KW-1133">Transmembrane helix</keyword>
<evidence type="ECO:0000313" key="3">
    <source>
        <dbReference type="EMBL" id="SHN57531.1"/>
    </source>
</evidence>
<reference evidence="3 4" key="1">
    <citation type="submission" date="2016-12" db="EMBL/GenBank/DDBJ databases">
        <authorList>
            <person name="Song W.-J."/>
            <person name="Kurnit D.M."/>
        </authorList>
    </citation>
    <scope>NUCLEOTIDE SEQUENCE [LARGE SCALE GENOMIC DNA]</scope>
    <source>
        <strain evidence="3 4">CGMCC 1.10808</strain>
    </source>
</reference>
<keyword evidence="1" id="KW-0812">Transmembrane</keyword>
<dbReference type="Proteomes" id="UP000184066">
    <property type="component" value="Unassembled WGS sequence"/>
</dbReference>
<name>A0A1M7SGE2_9RHOB</name>